<feature type="transmembrane region" description="Helical" evidence="1">
    <location>
        <begin position="86"/>
        <end position="110"/>
    </location>
</feature>
<protein>
    <recommendedName>
        <fullName evidence="4">Phage holin family protein</fullName>
    </recommendedName>
</protein>
<organism evidence="2 3">
    <name type="scientific">Candidatus Nealsonbacteria bacterium CG23_combo_of_CG06-09_8_20_14_all_37_18</name>
    <dbReference type="NCBI Taxonomy" id="1974720"/>
    <lineage>
        <taxon>Bacteria</taxon>
        <taxon>Candidatus Nealsoniibacteriota</taxon>
    </lineage>
</organism>
<dbReference type="PANTHER" id="PTHR37309">
    <property type="entry name" value="SLR0284 PROTEIN"/>
    <property type="match status" value="1"/>
</dbReference>
<dbReference type="EMBL" id="PCRQ01000002">
    <property type="protein sequence ID" value="PIP24550.1"/>
    <property type="molecule type" value="Genomic_DNA"/>
</dbReference>
<name>A0A2G9YZ93_9BACT</name>
<keyword evidence="1" id="KW-0812">Transmembrane</keyword>
<proteinExistence type="predicted"/>
<dbReference type="Pfam" id="PF04020">
    <property type="entry name" value="Phage_holin_4_2"/>
    <property type="match status" value="1"/>
</dbReference>
<dbReference type="InterPro" id="IPR007165">
    <property type="entry name" value="Phage_holin_4_2"/>
</dbReference>
<dbReference type="AlphaFoldDB" id="A0A2G9YZ93"/>
<feature type="transmembrane region" description="Helical" evidence="1">
    <location>
        <begin position="30"/>
        <end position="48"/>
    </location>
</feature>
<keyword evidence="1" id="KW-1133">Transmembrane helix</keyword>
<evidence type="ECO:0000313" key="3">
    <source>
        <dbReference type="Proteomes" id="UP000229952"/>
    </source>
</evidence>
<dbReference type="PANTHER" id="PTHR37309:SF1">
    <property type="entry name" value="SLR0284 PROTEIN"/>
    <property type="match status" value="1"/>
</dbReference>
<reference evidence="2 3" key="1">
    <citation type="submission" date="2017-09" db="EMBL/GenBank/DDBJ databases">
        <title>Depth-based differentiation of microbial function through sediment-hosted aquifers and enrichment of novel symbionts in the deep terrestrial subsurface.</title>
        <authorList>
            <person name="Probst A.J."/>
            <person name="Ladd B."/>
            <person name="Jarett J.K."/>
            <person name="Geller-Mcgrath D.E."/>
            <person name="Sieber C.M."/>
            <person name="Emerson J.B."/>
            <person name="Anantharaman K."/>
            <person name="Thomas B.C."/>
            <person name="Malmstrom R."/>
            <person name="Stieglmeier M."/>
            <person name="Klingl A."/>
            <person name="Woyke T."/>
            <person name="Ryan C.M."/>
            <person name="Banfield J.F."/>
        </authorList>
    </citation>
    <scope>NUCLEOTIDE SEQUENCE [LARGE SCALE GENOMIC DNA]</scope>
    <source>
        <strain evidence="2">CG23_combo_of_CG06-09_8_20_14_all_37_18</strain>
    </source>
</reference>
<feature type="transmembrane region" description="Helical" evidence="1">
    <location>
        <begin position="55"/>
        <end position="80"/>
    </location>
</feature>
<accession>A0A2G9YZ93</accession>
<evidence type="ECO:0008006" key="4">
    <source>
        <dbReference type="Google" id="ProtNLM"/>
    </source>
</evidence>
<dbReference type="Proteomes" id="UP000229952">
    <property type="component" value="Unassembled WGS sequence"/>
</dbReference>
<sequence length="112" mass="12532">MVNLIFQIAGGILSFWLAIKFVPGVEFVGEIKYLIMAGGFLGLINFFIKPIIKIITLPLTALTFGLFGLVINMGLIWFVSIIFPELIIPGIVPLFWTTLIVWLISFFLGLKK</sequence>
<comment type="caution">
    <text evidence="2">The sequence shown here is derived from an EMBL/GenBank/DDBJ whole genome shotgun (WGS) entry which is preliminary data.</text>
</comment>
<evidence type="ECO:0000256" key="1">
    <source>
        <dbReference type="SAM" id="Phobius"/>
    </source>
</evidence>
<keyword evidence="1" id="KW-0472">Membrane</keyword>
<gene>
    <name evidence="2" type="ORF">COX35_00030</name>
</gene>
<evidence type="ECO:0000313" key="2">
    <source>
        <dbReference type="EMBL" id="PIP24550.1"/>
    </source>
</evidence>